<dbReference type="InterPro" id="IPR009056">
    <property type="entry name" value="Cyt_c-like_dom"/>
</dbReference>
<gene>
    <name evidence="7" type="ORF">EJB19_00730</name>
</gene>
<dbReference type="SUPFAM" id="SSF46626">
    <property type="entry name" value="Cytochrome c"/>
    <property type="match status" value="1"/>
</dbReference>
<proteinExistence type="predicted"/>
<protein>
    <submittedName>
        <fullName evidence="7">C-type cytochrome</fullName>
    </submittedName>
</protein>
<dbReference type="GeneID" id="56895990"/>
<dbReference type="KEGG" id="fcv:AWN65_09425"/>
<dbReference type="AlphaFoldDB" id="A0AA94F2A5"/>
<organism evidence="7">
    <name type="scientific">Flavobacterium columnare</name>
    <dbReference type="NCBI Taxonomy" id="996"/>
    <lineage>
        <taxon>Bacteria</taxon>
        <taxon>Pseudomonadati</taxon>
        <taxon>Bacteroidota</taxon>
        <taxon>Flavobacteriia</taxon>
        <taxon>Flavobacteriales</taxon>
        <taxon>Flavobacteriaceae</taxon>
        <taxon>Flavobacterium</taxon>
    </lineage>
</organism>
<dbReference type="PROSITE" id="PS51257">
    <property type="entry name" value="PROKAR_LIPOPROTEIN"/>
    <property type="match status" value="1"/>
</dbReference>
<feature type="region of interest" description="Disordered" evidence="5">
    <location>
        <begin position="20"/>
        <end position="56"/>
    </location>
</feature>
<dbReference type="Gene3D" id="1.10.760.10">
    <property type="entry name" value="Cytochrome c-like domain"/>
    <property type="match status" value="1"/>
</dbReference>
<keyword evidence="1 4" id="KW-0349">Heme</keyword>
<dbReference type="Pfam" id="PF00034">
    <property type="entry name" value="Cytochrom_C"/>
    <property type="match status" value="1"/>
</dbReference>
<keyword evidence="2 4" id="KW-0479">Metal-binding</keyword>
<dbReference type="InterPro" id="IPR036909">
    <property type="entry name" value="Cyt_c-like_dom_sf"/>
</dbReference>
<comment type="caution">
    <text evidence="7">The sequence shown here is derived from an EMBL/GenBank/DDBJ whole genome shotgun (WGS) entry which is preliminary data.</text>
</comment>
<evidence type="ECO:0000313" key="7">
    <source>
        <dbReference type="EMBL" id="RVU89400.1"/>
    </source>
</evidence>
<accession>A0AA94F2A5</accession>
<sequence length="160" mass="17906">MKRISSIILGLTILVSCGKKEGKTEDFSKSTQEQVTKQESNSDASSYDPNRGEGKFDKIELGTLDLAKATEGEKVSAVKCISCHKTTDEKLVGPGWKGVTERRKPEWIMNFITNPDPMIDKDPELQAQLEICLVRMPNQGLTDDEARNILEYMRKNDGVK</sequence>
<evidence type="ECO:0000256" key="2">
    <source>
        <dbReference type="ARBA" id="ARBA00022723"/>
    </source>
</evidence>
<dbReference type="RefSeq" id="WP_060382937.1">
    <property type="nucleotide sequence ID" value="NZ_MTDB01000002.1"/>
</dbReference>
<dbReference type="EMBL" id="RWGX01000002">
    <property type="protein sequence ID" value="RVU89400.1"/>
    <property type="molecule type" value="Genomic_DNA"/>
</dbReference>
<name>A0AA94F2A5_9FLAO</name>
<evidence type="ECO:0000256" key="4">
    <source>
        <dbReference type="PROSITE-ProRule" id="PRU00433"/>
    </source>
</evidence>
<evidence type="ECO:0000256" key="5">
    <source>
        <dbReference type="SAM" id="MobiDB-lite"/>
    </source>
</evidence>
<evidence type="ECO:0000256" key="3">
    <source>
        <dbReference type="ARBA" id="ARBA00023004"/>
    </source>
</evidence>
<dbReference type="PROSITE" id="PS51007">
    <property type="entry name" value="CYTC"/>
    <property type="match status" value="1"/>
</dbReference>
<dbReference type="GO" id="GO:0020037">
    <property type="term" value="F:heme binding"/>
    <property type="evidence" value="ECO:0007669"/>
    <property type="project" value="InterPro"/>
</dbReference>
<dbReference type="GO" id="GO:0009055">
    <property type="term" value="F:electron transfer activity"/>
    <property type="evidence" value="ECO:0007669"/>
    <property type="project" value="InterPro"/>
</dbReference>
<keyword evidence="3 4" id="KW-0408">Iron</keyword>
<feature type="domain" description="Cytochrome c" evidence="6">
    <location>
        <begin position="67"/>
        <end position="157"/>
    </location>
</feature>
<evidence type="ECO:0000259" key="6">
    <source>
        <dbReference type="PROSITE" id="PS51007"/>
    </source>
</evidence>
<evidence type="ECO:0000256" key="1">
    <source>
        <dbReference type="ARBA" id="ARBA00022617"/>
    </source>
</evidence>
<dbReference type="GO" id="GO:0046872">
    <property type="term" value="F:metal ion binding"/>
    <property type="evidence" value="ECO:0007669"/>
    <property type="project" value="UniProtKB-KW"/>
</dbReference>
<feature type="compositionally biased region" description="Polar residues" evidence="5">
    <location>
        <begin position="29"/>
        <end position="48"/>
    </location>
</feature>
<reference evidence="7" key="1">
    <citation type="submission" date="2018-12" db="EMBL/GenBank/DDBJ databases">
        <title>Draft genome sequence of Flaovobacterium columnare BGFS27 isolated from channel catfish in Alabama.</title>
        <authorList>
            <person name="Cai W."/>
            <person name="Arias C."/>
        </authorList>
    </citation>
    <scope>NUCLEOTIDE SEQUENCE [LARGE SCALE GENOMIC DNA]</scope>
    <source>
        <strain evidence="7">BGFS27</strain>
    </source>
</reference>